<evidence type="ECO:0000256" key="2">
    <source>
        <dbReference type="ARBA" id="ARBA00022692"/>
    </source>
</evidence>
<feature type="transmembrane region" description="Helical" evidence="5">
    <location>
        <begin position="249"/>
        <end position="268"/>
    </location>
</feature>
<accession>A0ABN2TW57</accession>
<dbReference type="RefSeq" id="WP_344665236.1">
    <property type="nucleotide sequence ID" value="NZ_BAAAQN010000008.1"/>
</dbReference>
<feature type="transmembrane region" description="Helical" evidence="5">
    <location>
        <begin position="158"/>
        <end position="177"/>
    </location>
</feature>
<dbReference type="Proteomes" id="UP001500751">
    <property type="component" value="Unassembled WGS sequence"/>
</dbReference>
<feature type="transmembrane region" description="Helical" evidence="5">
    <location>
        <begin position="84"/>
        <end position="106"/>
    </location>
</feature>
<reference evidence="7 8" key="1">
    <citation type="journal article" date="2019" name="Int. J. Syst. Evol. Microbiol.">
        <title>The Global Catalogue of Microorganisms (GCM) 10K type strain sequencing project: providing services to taxonomists for standard genome sequencing and annotation.</title>
        <authorList>
            <consortium name="The Broad Institute Genomics Platform"/>
            <consortium name="The Broad Institute Genome Sequencing Center for Infectious Disease"/>
            <person name="Wu L."/>
            <person name="Ma J."/>
        </authorList>
    </citation>
    <scope>NUCLEOTIDE SEQUENCE [LARGE SCALE GENOMIC DNA]</scope>
    <source>
        <strain evidence="7 8">JCM 16014</strain>
    </source>
</reference>
<proteinExistence type="predicted"/>
<evidence type="ECO:0000256" key="3">
    <source>
        <dbReference type="ARBA" id="ARBA00022989"/>
    </source>
</evidence>
<dbReference type="InterPro" id="IPR044878">
    <property type="entry name" value="UbiA_sf"/>
</dbReference>
<sequence length="271" mass="27678">MPLLKALFRTCHPLPSLAITAMFAALVVRAAPGGGWGPGLTVPAVLLGELSIGWSNDYFDADRDTLAGRLDKPVAAGLIGRRTVLAAAVTALALSVVLAFSINSAVGTVNAMQMLAGWFYNAGLKATPLSGFAYAVGFGLIPEFATATTPTVGAARPAILIAAALLGVGGHLANALPDLEADRLTGVRGLPNILAEKFSVRTVRSAALVLLAGTSGFLALGGTPWLWLGFAIAAAVAWWGMGRFGRKPFYAALAIAGIDVAVLVFGGVPLS</sequence>
<dbReference type="Pfam" id="PF01040">
    <property type="entry name" value="UbiA"/>
    <property type="match status" value="1"/>
</dbReference>
<evidence type="ECO:0000313" key="7">
    <source>
        <dbReference type="EMBL" id="GAA2022557.1"/>
    </source>
</evidence>
<feature type="chain" id="PRO_5046767321" evidence="6">
    <location>
        <begin position="31"/>
        <end position="271"/>
    </location>
</feature>
<name>A0ABN2TW57_9ACTN</name>
<evidence type="ECO:0000313" key="8">
    <source>
        <dbReference type="Proteomes" id="UP001500751"/>
    </source>
</evidence>
<gene>
    <name evidence="7" type="ORF">GCM10009839_19980</name>
</gene>
<evidence type="ECO:0000256" key="5">
    <source>
        <dbReference type="SAM" id="Phobius"/>
    </source>
</evidence>
<keyword evidence="2 5" id="KW-0812">Transmembrane</keyword>
<keyword evidence="8" id="KW-1185">Reference proteome</keyword>
<keyword evidence="6" id="KW-0732">Signal</keyword>
<keyword evidence="4 5" id="KW-0472">Membrane</keyword>
<protein>
    <submittedName>
        <fullName evidence="7">UbiA family prenyltransferase</fullName>
    </submittedName>
</protein>
<feature type="transmembrane region" description="Helical" evidence="5">
    <location>
        <begin position="198"/>
        <end position="219"/>
    </location>
</feature>
<feature type="transmembrane region" description="Helical" evidence="5">
    <location>
        <begin position="118"/>
        <end position="138"/>
    </location>
</feature>
<comment type="caution">
    <text evidence="7">The sequence shown here is derived from an EMBL/GenBank/DDBJ whole genome shotgun (WGS) entry which is preliminary data.</text>
</comment>
<dbReference type="EMBL" id="BAAAQN010000008">
    <property type="protein sequence ID" value="GAA2022557.1"/>
    <property type="molecule type" value="Genomic_DNA"/>
</dbReference>
<evidence type="ECO:0000256" key="4">
    <source>
        <dbReference type="ARBA" id="ARBA00023136"/>
    </source>
</evidence>
<feature type="signal peptide" evidence="6">
    <location>
        <begin position="1"/>
        <end position="30"/>
    </location>
</feature>
<comment type="subcellular location">
    <subcellularLocation>
        <location evidence="1">Membrane</location>
        <topology evidence="1">Multi-pass membrane protein</topology>
    </subcellularLocation>
</comment>
<dbReference type="InterPro" id="IPR000537">
    <property type="entry name" value="UbiA_prenyltransferase"/>
</dbReference>
<dbReference type="Gene3D" id="1.10.357.140">
    <property type="entry name" value="UbiA prenyltransferase"/>
    <property type="match status" value="1"/>
</dbReference>
<organism evidence="7 8">
    <name type="scientific">Catenulispora yoronensis</name>
    <dbReference type="NCBI Taxonomy" id="450799"/>
    <lineage>
        <taxon>Bacteria</taxon>
        <taxon>Bacillati</taxon>
        <taxon>Actinomycetota</taxon>
        <taxon>Actinomycetes</taxon>
        <taxon>Catenulisporales</taxon>
        <taxon>Catenulisporaceae</taxon>
        <taxon>Catenulispora</taxon>
    </lineage>
</organism>
<keyword evidence="3 5" id="KW-1133">Transmembrane helix</keyword>
<evidence type="ECO:0000256" key="6">
    <source>
        <dbReference type="SAM" id="SignalP"/>
    </source>
</evidence>
<evidence type="ECO:0000256" key="1">
    <source>
        <dbReference type="ARBA" id="ARBA00004141"/>
    </source>
</evidence>